<dbReference type="PANTHER" id="PTHR28629">
    <property type="entry name" value="TRIOKINASE/FMN CYCLASE"/>
    <property type="match status" value="1"/>
</dbReference>
<dbReference type="SMART" id="SM01120">
    <property type="entry name" value="Dak2"/>
    <property type="match status" value="1"/>
</dbReference>
<gene>
    <name evidence="8" type="ORF">BURMUCGD2_6672</name>
</gene>
<dbReference type="Gene3D" id="3.30.1180.20">
    <property type="entry name" value="Dihydroxyacetone kinase, domain 2"/>
    <property type="match status" value="1"/>
</dbReference>
<evidence type="ECO:0000313" key="8">
    <source>
        <dbReference type="EMBL" id="EEE07569.1"/>
    </source>
</evidence>
<evidence type="ECO:0000313" key="9">
    <source>
        <dbReference type="Proteomes" id="UP000004535"/>
    </source>
</evidence>
<dbReference type="AlphaFoldDB" id="B9BPQ1"/>
<keyword evidence="3 8" id="KW-0418">Kinase</keyword>
<dbReference type="InterPro" id="IPR004006">
    <property type="entry name" value="DhaK_dom"/>
</dbReference>
<feature type="domain" description="DhaL" evidence="6">
    <location>
        <begin position="414"/>
        <end position="613"/>
    </location>
</feature>
<dbReference type="GO" id="GO:0005829">
    <property type="term" value="C:cytosol"/>
    <property type="evidence" value="ECO:0007669"/>
    <property type="project" value="TreeGrafter"/>
</dbReference>
<dbReference type="Gene3D" id="1.25.40.340">
    <property type="match status" value="1"/>
</dbReference>
<sequence length="616" mass="63430">MYRGTEARTGEIHGTAARHRRHGARIPATRQPEAPDRFGPRAFICPETVAMKKLVNRPSDVVREMLEGIARQSPHLAMLGGEHVLVRRPLPEPSQRTVAVLSGGGSGHEPAHGGYVGDGMLSAAVCGEVFTSPSTDAVLAAIRATAGPNGALLVVKNYTGDRLNFGLAAELARAEGIPVETVIVADDVSLRGRVERAQRRGIAGTVLIHKLAGAAAARGLSLPRVAAIARDAAADLGTMGVALDGCTLPGADQSGFSLADDEIELGLGIHGEKGVERTAPLPADALADTLLSAIVADLVLDRGERVALLVNGLGATPDMELAIVLRAAYENLSRRGIAVERAWAGTFLSALNMPGCSISVLRLNDERAALLDAPTQARAWPGGGAVNAQIRVAAAAPQEPSPPPLDAAGRAWAERLRPALHAVAHTLIDHEATLTELDAAAGDGDLGASMHRAADAMLALPEAAYATPADALAALGAALRRAIAGSSGPFYATALLRASRRLAGVAQPSARDWAAALRSAVDAIAELGGAGAGDRTMLDALVPAAAAFDRALDDGRDSADAWAAAVDAAERGAQDTARMTPRAGRASYLGERAIGTPDGGAVAVAYWLRALLPHVR</sequence>
<dbReference type="InterPro" id="IPR004007">
    <property type="entry name" value="DhaL_dom"/>
</dbReference>
<evidence type="ECO:0000259" key="7">
    <source>
        <dbReference type="PROSITE" id="PS51481"/>
    </source>
</evidence>
<reference evidence="8 9" key="1">
    <citation type="journal article" date="2012" name="J. Bacteriol.">
        <title>Draft Genome Sequence Determination for Cystic Fibrosis and Chronic Granulomatous Disease Burkholderia multivorans Isolates.</title>
        <authorList>
            <person name="Varga J.J."/>
            <person name="Losada L."/>
            <person name="Zelazny A.M."/>
            <person name="Brinkac L."/>
            <person name="Harkins D."/>
            <person name="Radune D."/>
            <person name="Hostetler J."/>
            <person name="Sampaio E.P."/>
            <person name="Ronning C.M."/>
            <person name="Nierman W.C."/>
            <person name="Greenberg D.E."/>
            <person name="Holland S.M."/>
            <person name="Goldberg J.B."/>
        </authorList>
    </citation>
    <scope>NUCLEOTIDE SEQUENCE [LARGE SCALE GENOMIC DNA]</scope>
    <source>
        <strain evidence="8 9">CGD2</strain>
    </source>
</reference>
<evidence type="ECO:0000256" key="3">
    <source>
        <dbReference type="ARBA" id="ARBA00022777"/>
    </source>
</evidence>
<dbReference type="GO" id="GO:0019563">
    <property type="term" value="P:glycerol catabolic process"/>
    <property type="evidence" value="ECO:0007669"/>
    <property type="project" value="TreeGrafter"/>
</dbReference>
<dbReference type="NCBIfam" id="NF011049">
    <property type="entry name" value="PRK14479.1"/>
    <property type="match status" value="1"/>
</dbReference>
<dbReference type="EMBL" id="ACFC01000004">
    <property type="protein sequence ID" value="EEE07569.1"/>
    <property type="molecule type" value="Genomic_DNA"/>
</dbReference>
<accession>B9BPQ1</accession>
<dbReference type="InterPro" id="IPR050861">
    <property type="entry name" value="Dihydroxyacetone_Kinase"/>
</dbReference>
<dbReference type="FunFam" id="3.30.1180.20:FF:000001">
    <property type="entry name" value="Dihydroxyacetone kinase 1"/>
    <property type="match status" value="1"/>
</dbReference>
<keyword evidence="2" id="KW-0547">Nucleotide-binding</keyword>
<dbReference type="InterPro" id="IPR036117">
    <property type="entry name" value="DhaL_dom_sf"/>
</dbReference>
<dbReference type="PROSITE" id="PS51480">
    <property type="entry name" value="DHAL"/>
    <property type="match status" value="1"/>
</dbReference>
<feature type="domain" description="DhaK" evidence="7">
    <location>
        <begin position="57"/>
        <end position="380"/>
    </location>
</feature>
<dbReference type="FunFam" id="3.40.50.10440:FF:000001">
    <property type="entry name" value="Dihydroxyacetone kinase, DhaK subunit"/>
    <property type="match status" value="1"/>
</dbReference>
<dbReference type="SUPFAM" id="SSF82549">
    <property type="entry name" value="DAK1/DegV-like"/>
    <property type="match status" value="1"/>
</dbReference>
<organism evidence="8 9">
    <name type="scientific">Burkholderia multivorans CGD2</name>
    <dbReference type="NCBI Taxonomy" id="513052"/>
    <lineage>
        <taxon>Bacteria</taxon>
        <taxon>Pseudomonadati</taxon>
        <taxon>Pseudomonadota</taxon>
        <taxon>Betaproteobacteria</taxon>
        <taxon>Burkholderiales</taxon>
        <taxon>Burkholderiaceae</taxon>
        <taxon>Burkholderia</taxon>
        <taxon>Burkholderia cepacia complex</taxon>
    </lineage>
</organism>
<dbReference type="SUPFAM" id="SSF101473">
    <property type="entry name" value="DhaL-like"/>
    <property type="match status" value="1"/>
</dbReference>
<dbReference type="Pfam" id="PF02734">
    <property type="entry name" value="Dak2"/>
    <property type="match status" value="1"/>
</dbReference>
<dbReference type="Gene3D" id="3.40.50.10440">
    <property type="entry name" value="Dihydroxyacetone kinase, domain 1"/>
    <property type="match status" value="1"/>
</dbReference>
<dbReference type="Proteomes" id="UP000004535">
    <property type="component" value="Unassembled WGS sequence"/>
</dbReference>
<dbReference type="FunFam" id="1.25.40.340:FF:000002">
    <property type="entry name" value="Dihydroxyacetone kinase, L subunit"/>
    <property type="match status" value="1"/>
</dbReference>
<feature type="region of interest" description="Disordered" evidence="5">
    <location>
        <begin position="1"/>
        <end position="39"/>
    </location>
</feature>
<dbReference type="GO" id="GO:0004371">
    <property type="term" value="F:glycerone kinase activity"/>
    <property type="evidence" value="ECO:0007669"/>
    <property type="project" value="UniProtKB-EC"/>
</dbReference>
<evidence type="ECO:0000256" key="1">
    <source>
        <dbReference type="ARBA" id="ARBA00022679"/>
    </source>
</evidence>
<keyword evidence="1 8" id="KW-0808">Transferase</keyword>
<evidence type="ECO:0000259" key="6">
    <source>
        <dbReference type="PROSITE" id="PS51480"/>
    </source>
</evidence>
<proteinExistence type="predicted"/>
<name>B9BPQ1_9BURK</name>
<evidence type="ECO:0000256" key="4">
    <source>
        <dbReference type="ARBA" id="ARBA00022840"/>
    </source>
</evidence>
<dbReference type="Pfam" id="PF02733">
    <property type="entry name" value="Dak1"/>
    <property type="match status" value="1"/>
</dbReference>
<evidence type="ECO:0000256" key="2">
    <source>
        <dbReference type="ARBA" id="ARBA00022741"/>
    </source>
</evidence>
<dbReference type="PANTHER" id="PTHR28629:SF4">
    <property type="entry name" value="TRIOKINASE_FMN CYCLASE"/>
    <property type="match status" value="1"/>
</dbReference>
<dbReference type="GO" id="GO:0005524">
    <property type="term" value="F:ATP binding"/>
    <property type="evidence" value="ECO:0007669"/>
    <property type="project" value="UniProtKB-KW"/>
</dbReference>
<evidence type="ECO:0000256" key="5">
    <source>
        <dbReference type="SAM" id="MobiDB-lite"/>
    </source>
</evidence>
<comment type="caution">
    <text evidence="8">The sequence shown here is derived from an EMBL/GenBank/DDBJ whole genome shotgun (WGS) entry which is preliminary data.</text>
</comment>
<protein>
    <submittedName>
        <fullName evidence="8">Dihydroxyacetone kinase (Glycerone kinase) (DHA kinase)</fullName>
        <ecNumber evidence="8">2.7.1.29</ecNumber>
    </submittedName>
</protein>
<dbReference type="PROSITE" id="PS51481">
    <property type="entry name" value="DHAK"/>
    <property type="match status" value="1"/>
</dbReference>
<dbReference type="EC" id="2.7.1.29" evidence="8"/>
<feature type="compositionally biased region" description="Basic and acidic residues" evidence="5">
    <location>
        <begin position="1"/>
        <end position="11"/>
    </location>
</feature>
<keyword evidence="4" id="KW-0067">ATP-binding</keyword>